<gene>
    <name evidence="3" type="ORF">ACFFFR_10795</name>
</gene>
<name>A0ABV6PCK5_9MICC</name>
<dbReference type="InterPro" id="IPR020845">
    <property type="entry name" value="AMP-binding_CS"/>
</dbReference>
<dbReference type="InterPro" id="IPR025110">
    <property type="entry name" value="AMP-bd_C"/>
</dbReference>
<proteinExistence type="predicted"/>
<dbReference type="RefSeq" id="WP_377460347.1">
    <property type="nucleotide sequence ID" value="NZ_JBHLUB010000032.1"/>
</dbReference>
<dbReference type="Gene3D" id="3.40.50.12780">
    <property type="entry name" value="N-terminal domain of ligase-like"/>
    <property type="match status" value="1"/>
</dbReference>
<dbReference type="InterPro" id="IPR042099">
    <property type="entry name" value="ANL_N_sf"/>
</dbReference>
<evidence type="ECO:0000313" key="3">
    <source>
        <dbReference type="EMBL" id="MFC0582855.1"/>
    </source>
</evidence>
<evidence type="ECO:0000259" key="1">
    <source>
        <dbReference type="Pfam" id="PF00501"/>
    </source>
</evidence>
<dbReference type="InterPro" id="IPR050237">
    <property type="entry name" value="ATP-dep_AMP-bd_enzyme"/>
</dbReference>
<evidence type="ECO:0000313" key="4">
    <source>
        <dbReference type="Proteomes" id="UP001589862"/>
    </source>
</evidence>
<dbReference type="Pfam" id="PF00501">
    <property type="entry name" value="AMP-binding"/>
    <property type="match status" value="1"/>
</dbReference>
<evidence type="ECO:0000259" key="2">
    <source>
        <dbReference type="Pfam" id="PF13193"/>
    </source>
</evidence>
<dbReference type="PANTHER" id="PTHR43767">
    <property type="entry name" value="LONG-CHAIN-FATTY-ACID--COA LIGASE"/>
    <property type="match status" value="1"/>
</dbReference>
<dbReference type="EMBL" id="JBHLUB010000032">
    <property type="protein sequence ID" value="MFC0582855.1"/>
    <property type="molecule type" value="Genomic_DNA"/>
</dbReference>
<protein>
    <submittedName>
        <fullName evidence="3">Long-chain fatty acid--CoA ligase</fullName>
    </submittedName>
</protein>
<feature type="domain" description="AMP-binding enzyme C-terminal" evidence="2">
    <location>
        <begin position="441"/>
        <end position="515"/>
    </location>
</feature>
<dbReference type="CDD" id="cd17631">
    <property type="entry name" value="FACL_FadD13-like"/>
    <property type="match status" value="1"/>
</dbReference>
<feature type="domain" description="AMP-dependent synthetase/ligase" evidence="1">
    <location>
        <begin position="12"/>
        <end position="389"/>
    </location>
</feature>
<reference evidence="3 4" key="1">
    <citation type="submission" date="2024-09" db="EMBL/GenBank/DDBJ databases">
        <authorList>
            <person name="Sun Q."/>
            <person name="Mori K."/>
        </authorList>
    </citation>
    <scope>NUCLEOTIDE SEQUENCE [LARGE SCALE GENOMIC DNA]</scope>
    <source>
        <strain evidence="3 4">NCAIM B.02604</strain>
    </source>
</reference>
<comment type="caution">
    <text evidence="3">The sequence shown here is derived from an EMBL/GenBank/DDBJ whole genome shotgun (WGS) entry which is preliminary data.</text>
</comment>
<dbReference type="GO" id="GO:0016874">
    <property type="term" value="F:ligase activity"/>
    <property type="evidence" value="ECO:0007669"/>
    <property type="project" value="UniProtKB-KW"/>
</dbReference>
<dbReference type="Pfam" id="PF13193">
    <property type="entry name" value="AMP-binding_C"/>
    <property type="match status" value="1"/>
</dbReference>
<organism evidence="3 4">
    <name type="scientific">Micrococcoides hystricis</name>
    <dbReference type="NCBI Taxonomy" id="1572761"/>
    <lineage>
        <taxon>Bacteria</taxon>
        <taxon>Bacillati</taxon>
        <taxon>Actinomycetota</taxon>
        <taxon>Actinomycetes</taxon>
        <taxon>Micrococcales</taxon>
        <taxon>Micrococcaceae</taxon>
        <taxon>Micrococcoides</taxon>
    </lineage>
</organism>
<sequence length="527" mass="57348">MRHRGLGNWIHRRREKSRGKTAIISPFGELSYDELADRIDQLAAALADAGVSRGDRVAYLGENHPAFLETLFATTSLGAIFVPLNTRLVPAEIAFALKDSGASVLIFSRVLEGLAVLAHRQLSTETEDVTEPSLGLLIAVNDGEPVDYARPDDSPEILQYEDFLASSAGAEHRDVPVALEDPAVILYTSGTTGNPKGAVLSHQNFTWNSFNVLVDYDVSSTDVAMMIAPMFHVASLGMGVLPMLLKGATVVLEPKFDPGRTLELIEKHQATSISGVPTTYQMLCEHPDWDRRDISSLGKLTCGGSAVPHRVMDAYEERGLSFSGGYGMTETSPGATSMQPAMSRIKAGSAGLPHFFTDIRIVDPLGEPCSVGEVGEIQIQGPNVIAEYWNRPDATAASYDEGGWFKSGDMGYRDEQGYLFISDRLKDMIISGGENIYPAQVEQEIAQLPQVGSVAVIGVPDEKWGEVPKAIIVLRDGFQLSVAEVREYLADRVAKYKIPPTVEFVADMPRTASGKIRKTDLRKKYAN</sequence>
<dbReference type="InterPro" id="IPR000873">
    <property type="entry name" value="AMP-dep_synth/lig_dom"/>
</dbReference>
<dbReference type="PANTHER" id="PTHR43767:SF1">
    <property type="entry name" value="NONRIBOSOMAL PEPTIDE SYNTHASE PES1 (EUROFUNG)-RELATED"/>
    <property type="match status" value="1"/>
</dbReference>
<keyword evidence="3" id="KW-0436">Ligase</keyword>
<dbReference type="InterPro" id="IPR045851">
    <property type="entry name" value="AMP-bd_C_sf"/>
</dbReference>
<dbReference type="SUPFAM" id="SSF56801">
    <property type="entry name" value="Acetyl-CoA synthetase-like"/>
    <property type="match status" value="1"/>
</dbReference>
<dbReference type="Proteomes" id="UP001589862">
    <property type="component" value="Unassembled WGS sequence"/>
</dbReference>
<dbReference type="Gene3D" id="3.30.300.30">
    <property type="match status" value="1"/>
</dbReference>
<dbReference type="NCBIfam" id="NF004837">
    <property type="entry name" value="PRK06187.1"/>
    <property type="match status" value="1"/>
</dbReference>
<dbReference type="PROSITE" id="PS00455">
    <property type="entry name" value="AMP_BINDING"/>
    <property type="match status" value="1"/>
</dbReference>
<accession>A0ABV6PCK5</accession>
<keyword evidence="4" id="KW-1185">Reference proteome</keyword>